<sequence>MSSSHLHRPLEQIAEDGNVTALASGRCHARQAHPLRKSHLYREPLSLWASARCRPVRGTDQPVTRPLRYLCDELANDGVKKQVTALQQGAETCTGHPHGPEVIQS</sequence>
<dbReference type="Proteomes" id="UP001066276">
    <property type="component" value="Chromosome 3_2"/>
</dbReference>
<protein>
    <submittedName>
        <fullName evidence="1">Uncharacterized protein</fullName>
    </submittedName>
</protein>
<organism evidence="1 2">
    <name type="scientific">Pleurodeles waltl</name>
    <name type="common">Iberian ribbed newt</name>
    <dbReference type="NCBI Taxonomy" id="8319"/>
    <lineage>
        <taxon>Eukaryota</taxon>
        <taxon>Metazoa</taxon>
        <taxon>Chordata</taxon>
        <taxon>Craniata</taxon>
        <taxon>Vertebrata</taxon>
        <taxon>Euteleostomi</taxon>
        <taxon>Amphibia</taxon>
        <taxon>Batrachia</taxon>
        <taxon>Caudata</taxon>
        <taxon>Salamandroidea</taxon>
        <taxon>Salamandridae</taxon>
        <taxon>Pleurodelinae</taxon>
        <taxon>Pleurodeles</taxon>
    </lineage>
</organism>
<name>A0AAV7TPY8_PLEWA</name>
<dbReference type="AlphaFoldDB" id="A0AAV7TPY8"/>
<accession>A0AAV7TPY8</accession>
<keyword evidence="2" id="KW-1185">Reference proteome</keyword>
<evidence type="ECO:0000313" key="2">
    <source>
        <dbReference type="Proteomes" id="UP001066276"/>
    </source>
</evidence>
<dbReference type="EMBL" id="JANPWB010000006">
    <property type="protein sequence ID" value="KAJ1178311.1"/>
    <property type="molecule type" value="Genomic_DNA"/>
</dbReference>
<evidence type="ECO:0000313" key="1">
    <source>
        <dbReference type="EMBL" id="KAJ1178311.1"/>
    </source>
</evidence>
<reference evidence="1" key="1">
    <citation type="journal article" date="2022" name="bioRxiv">
        <title>Sequencing and chromosome-scale assembly of the giantPleurodeles waltlgenome.</title>
        <authorList>
            <person name="Brown T."/>
            <person name="Elewa A."/>
            <person name="Iarovenko S."/>
            <person name="Subramanian E."/>
            <person name="Araus A.J."/>
            <person name="Petzold A."/>
            <person name="Susuki M."/>
            <person name="Suzuki K.-i.T."/>
            <person name="Hayashi T."/>
            <person name="Toyoda A."/>
            <person name="Oliveira C."/>
            <person name="Osipova E."/>
            <person name="Leigh N.D."/>
            <person name="Simon A."/>
            <person name="Yun M.H."/>
        </authorList>
    </citation>
    <scope>NUCLEOTIDE SEQUENCE</scope>
    <source>
        <strain evidence="1">20211129_DDA</strain>
        <tissue evidence="1">Liver</tissue>
    </source>
</reference>
<comment type="caution">
    <text evidence="1">The sequence shown here is derived from an EMBL/GenBank/DDBJ whole genome shotgun (WGS) entry which is preliminary data.</text>
</comment>
<proteinExistence type="predicted"/>
<gene>
    <name evidence="1" type="ORF">NDU88_003558</name>
</gene>